<proteinExistence type="predicted"/>
<protein>
    <submittedName>
        <fullName evidence="1">Uncharacterized protein</fullName>
    </submittedName>
</protein>
<dbReference type="Proteomes" id="UP001163321">
    <property type="component" value="Chromosome 13"/>
</dbReference>
<name>A0ACC0WH14_9STRA</name>
<accession>A0ACC0WH14</accession>
<sequence length="110" mass="12337">MKTITILQGKQKDFDNFDVIAWWNGNSGLFPILAKIALKYASVPGTSVPAEQLFSGAGLTVTKKRNRLDSDLVDDLLFLRSTLRQEEGKKVAVQKHQQQFSLSNTRLRTS</sequence>
<evidence type="ECO:0000313" key="1">
    <source>
        <dbReference type="EMBL" id="KAI9917368.1"/>
    </source>
</evidence>
<comment type="caution">
    <text evidence="1">The sequence shown here is derived from an EMBL/GenBank/DDBJ whole genome shotgun (WGS) entry which is preliminary data.</text>
</comment>
<gene>
    <name evidence="1" type="ORF">PsorP6_013204</name>
</gene>
<keyword evidence="2" id="KW-1185">Reference proteome</keyword>
<reference evidence="1 2" key="1">
    <citation type="journal article" date="2022" name="bioRxiv">
        <title>The genome of the oomycete Peronosclerospora sorghi, a cosmopolitan pathogen of maize and sorghum, is inflated with dispersed pseudogenes.</title>
        <authorList>
            <person name="Fletcher K."/>
            <person name="Martin F."/>
            <person name="Isakeit T."/>
            <person name="Cavanaugh K."/>
            <person name="Magill C."/>
            <person name="Michelmore R."/>
        </authorList>
    </citation>
    <scope>NUCLEOTIDE SEQUENCE [LARGE SCALE GENOMIC DNA]</scope>
    <source>
        <strain evidence="1">P6</strain>
    </source>
</reference>
<organism evidence="1 2">
    <name type="scientific">Peronosclerospora sorghi</name>
    <dbReference type="NCBI Taxonomy" id="230839"/>
    <lineage>
        <taxon>Eukaryota</taxon>
        <taxon>Sar</taxon>
        <taxon>Stramenopiles</taxon>
        <taxon>Oomycota</taxon>
        <taxon>Peronosporomycetes</taxon>
        <taxon>Peronosporales</taxon>
        <taxon>Peronosporaceae</taxon>
        <taxon>Peronosclerospora</taxon>
    </lineage>
</organism>
<evidence type="ECO:0000313" key="2">
    <source>
        <dbReference type="Proteomes" id="UP001163321"/>
    </source>
</evidence>
<dbReference type="EMBL" id="CM047592">
    <property type="protein sequence ID" value="KAI9917368.1"/>
    <property type="molecule type" value="Genomic_DNA"/>
</dbReference>